<sequence>MTSVVDCSETETGSLLRVDPLPRSLWPDGAAQGYRIEYVAPNFSGGKRAVGGSVFVPEPTGGTAPVLTWAHCTVGLNERNAPSRVGLIPEERAHLAHWLAAGFVVAATDYEGLGTTEPHPYLDGEAIADDIIDIVRAVHEMDVAVDNRTVIAGFSQGGHGSLFAAALCTAYAPELDLLGTVSLAPPIRFLDFVRQFTEDGAQSVHALIPTILAGLHTRRPEFVPADRLTPAGADLVDAATRVSMQELDAMCSGRTNDAAGITGIASWRPFAEALESTSPPETRYDRPIFLCAGGADPVFTPAQGRAFSDEIATAGTAVTFHDFGTLDHVGLLEPAARRATAWAAGLVASETPAGSRPAEHSSSDGDIRFRILDATGDGRIGLDDFRAHALRLIQSFGRPLGDPVATRVRSGYERLARQLIAHYDADGDGTIDVEEFLGSRAGGVPESIATGARDLVRAVLALIDTGGEDGISRTRFREVTRGLGIAADESDAIFDLTDTDGSGQLDEDEFASGVVEFLTGSDPRAPGYWLFGRMR</sequence>
<keyword evidence="3" id="KW-1185">Reference proteome</keyword>
<name>A0A7W9PKU0_9NOCA</name>
<accession>A0A7W9PKU0</accession>
<protein>
    <submittedName>
        <fullName evidence="2">Ca2+-binding EF-hand superfamily protein/predicted esterase</fullName>
    </submittedName>
</protein>
<dbReference type="SUPFAM" id="SSF53474">
    <property type="entry name" value="alpha/beta-Hydrolases"/>
    <property type="match status" value="1"/>
</dbReference>
<dbReference type="Pfam" id="PF13202">
    <property type="entry name" value="EF-hand_5"/>
    <property type="match status" value="2"/>
</dbReference>
<dbReference type="InterPro" id="IPR029058">
    <property type="entry name" value="AB_hydrolase_fold"/>
</dbReference>
<dbReference type="InterPro" id="IPR018247">
    <property type="entry name" value="EF_Hand_1_Ca_BS"/>
</dbReference>
<evidence type="ECO:0000259" key="1">
    <source>
        <dbReference type="PROSITE" id="PS50222"/>
    </source>
</evidence>
<dbReference type="PANTHER" id="PTHR34853:SF1">
    <property type="entry name" value="LIPASE 5"/>
    <property type="match status" value="1"/>
</dbReference>
<dbReference type="PANTHER" id="PTHR34853">
    <property type="match status" value="1"/>
</dbReference>
<dbReference type="RefSeq" id="WP_157185593.1">
    <property type="nucleotide sequence ID" value="NZ_JACHIT010000002.1"/>
</dbReference>
<dbReference type="InterPro" id="IPR002048">
    <property type="entry name" value="EF_hand_dom"/>
</dbReference>
<dbReference type="Pfam" id="PF13833">
    <property type="entry name" value="EF-hand_8"/>
    <property type="match status" value="1"/>
</dbReference>
<dbReference type="Proteomes" id="UP000540412">
    <property type="component" value="Unassembled WGS sequence"/>
</dbReference>
<dbReference type="Gene3D" id="3.40.50.1820">
    <property type="entry name" value="alpha/beta hydrolase"/>
    <property type="match status" value="2"/>
</dbReference>
<reference evidence="2 3" key="1">
    <citation type="submission" date="2020-08" db="EMBL/GenBank/DDBJ databases">
        <title>Sequencing the genomes of 1000 actinobacteria strains.</title>
        <authorList>
            <person name="Klenk H.-P."/>
        </authorList>
    </citation>
    <scope>NUCLEOTIDE SEQUENCE [LARGE SCALE GENOMIC DNA]</scope>
    <source>
        <strain evidence="2 3">DSM 43582</strain>
    </source>
</reference>
<dbReference type="PROSITE" id="PS00018">
    <property type="entry name" value="EF_HAND_1"/>
    <property type="match status" value="2"/>
</dbReference>
<comment type="caution">
    <text evidence="2">The sequence shown here is derived from an EMBL/GenBank/DDBJ whole genome shotgun (WGS) entry which is preliminary data.</text>
</comment>
<dbReference type="SUPFAM" id="SSF47473">
    <property type="entry name" value="EF-hand"/>
    <property type="match status" value="1"/>
</dbReference>
<feature type="domain" description="EF-hand" evidence="1">
    <location>
        <begin position="485"/>
        <end position="520"/>
    </location>
</feature>
<dbReference type="Pfam" id="PF03583">
    <property type="entry name" value="LIP"/>
    <property type="match status" value="1"/>
</dbReference>
<dbReference type="Gene3D" id="1.10.238.10">
    <property type="entry name" value="EF-hand"/>
    <property type="match status" value="1"/>
</dbReference>
<dbReference type="EMBL" id="JACHIT010000002">
    <property type="protein sequence ID" value="MBB5917459.1"/>
    <property type="molecule type" value="Genomic_DNA"/>
</dbReference>
<feature type="domain" description="EF-hand" evidence="1">
    <location>
        <begin position="411"/>
        <end position="446"/>
    </location>
</feature>
<dbReference type="CDD" id="cd00051">
    <property type="entry name" value="EFh"/>
    <property type="match status" value="2"/>
</dbReference>
<gene>
    <name evidence="2" type="ORF">BJY24_006371</name>
</gene>
<feature type="domain" description="EF-hand" evidence="1">
    <location>
        <begin position="360"/>
        <end position="395"/>
    </location>
</feature>
<evidence type="ECO:0000313" key="2">
    <source>
        <dbReference type="EMBL" id="MBB5917459.1"/>
    </source>
</evidence>
<dbReference type="InterPro" id="IPR011992">
    <property type="entry name" value="EF-hand-dom_pair"/>
</dbReference>
<dbReference type="AlphaFoldDB" id="A0A7W9PKU0"/>
<organism evidence="2 3">
    <name type="scientific">Nocardia transvalensis</name>
    <dbReference type="NCBI Taxonomy" id="37333"/>
    <lineage>
        <taxon>Bacteria</taxon>
        <taxon>Bacillati</taxon>
        <taxon>Actinomycetota</taxon>
        <taxon>Actinomycetes</taxon>
        <taxon>Mycobacteriales</taxon>
        <taxon>Nocardiaceae</taxon>
        <taxon>Nocardia</taxon>
    </lineage>
</organism>
<dbReference type="PROSITE" id="PS50222">
    <property type="entry name" value="EF_HAND_2"/>
    <property type="match status" value="3"/>
</dbReference>
<dbReference type="GO" id="GO:0016042">
    <property type="term" value="P:lipid catabolic process"/>
    <property type="evidence" value="ECO:0007669"/>
    <property type="project" value="InterPro"/>
</dbReference>
<dbReference type="InterPro" id="IPR005152">
    <property type="entry name" value="Lipase_secreted"/>
</dbReference>
<dbReference type="SMART" id="SM00054">
    <property type="entry name" value="EFh"/>
    <property type="match status" value="3"/>
</dbReference>
<dbReference type="GO" id="GO:0005509">
    <property type="term" value="F:calcium ion binding"/>
    <property type="evidence" value="ECO:0007669"/>
    <property type="project" value="InterPro"/>
</dbReference>
<evidence type="ECO:0000313" key="3">
    <source>
        <dbReference type="Proteomes" id="UP000540412"/>
    </source>
</evidence>
<dbReference type="GO" id="GO:0004806">
    <property type="term" value="F:triacylglycerol lipase activity"/>
    <property type="evidence" value="ECO:0007669"/>
    <property type="project" value="InterPro"/>
</dbReference>
<proteinExistence type="predicted"/>